<dbReference type="Proteomes" id="UP000502823">
    <property type="component" value="Unassembled WGS sequence"/>
</dbReference>
<gene>
    <name evidence="4" type="ORF">Cfor_06245</name>
</gene>
<evidence type="ECO:0000259" key="3">
    <source>
        <dbReference type="Pfam" id="PF03067"/>
    </source>
</evidence>
<proteinExistence type="predicted"/>
<feature type="transmembrane region" description="Helical" evidence="2">
    <location>
        <begin position="447"/>
        <end position="472"/>
    </location>
</feature>
<dbReference type="InterPro" id="IPR004302">
    <property type="entry name" value="Cellulose/chitin-bd_N"/>
</dbReference>
<dbReference type="SMR" id="A0A6L2PER1"/>
<feature type="region of interest" description="Disordered" evidence="1">
    <location>
        <begin position="411"/>
        <end position="441"/>
    </location>
</feature>
<dbReference type="PANTHER" id="PTHR21113:SF4">
    <property type="entry name" value="CHITIN-BINDING TYPE-4 DOMAIN-CONTAINING PROTEIN"/>
    <property type="match status" value="1"/>
</dbReference>
<dbReference type="Pfam" id="PF03067">
    <property type="entry name" value="LPMO_10"/>
    <property type="match status" value="1"/>
</dbReference>
<keyword evidence="2" id="KW-0812">Transmembrane</keyword>
<organism evidence="4 5">
    <name type="scientific">Coptotermes formosanus</name>
    <name type="common">Formosan subterranean termite</name>
    <dbReference type="NCBI Taxonomy" id="36987"/>
    <lineage>
        <taxon>Eukaryota</taxon>
        <taxon>Metazoa</taxon>
        <taxon>Ecdysozoa</taxon>
        <taxon>Arthropoda</taxon>
        <taxon>Hexapoda</taxon>
        <taxon>Insecta</taxon>
        <taxon>Pterygota</taxon>
        <taxon>Neoptera</taxon>
        <taxon>Polyneoptera</taxon>
        <taxon>Dictyoptera</taxon>
        <taxon>Blattodea</taxon>
        <taxon>Blattoidea</taxon>
        <taxon>Termitoidae</taxon>
        <taxon>Rhinotermitidae</taxon>
        <taxon>Coptotermes</taxon>
    </lineage>
</organism>
<feature type="region of interest" description="Disordered" evidence="1">
    <location>
        <begin position="490"/>
        <end position="516"/>
    </location>
</feature>
<evidence type="ECO:0000313" key="5">
    <source>
        <dbReference type="Proteomes" id="UP000502823"/>
    </source>
</evidence>
<dbReference type="AlphaFoldDB" id="A0A6L2PER1"/>
<dbReference type="EMBL" id="BLKM01000099">
    <property type="protein sequence ID" value="GFG28868.1"/>
    <property type="molecule type" value="Genomic_DNA"/>
</dbReference>
<sequence length="516" mass="58325">MRLSPFRCLSRFSAFPCIYSHDANFAQYPDRGPPRYVENMAVEGESRQAAVLTADGRNNASQCRSLEQQAMTDQLQHCISCTEIVVPQTRTNTPFNTTQYDKYQTCWHENGAVCVTGAERQRNHVTLPLLTLEQVGVRSTFINMVRSYSAHCCTYTAVTAVATAPHTPTQPLCGGKDKLIINTHCYENIKSRTIIRVRQKRNYTYFFKLRAPKHSIFFRYGFSTPPNYNDHELYCGGFTRQWQRNGGKCGICGDAWDMPVPRPHEAGGKYAQGIIVRRYKKDSAITIRVELTANHRGYFEFRLCPNNAPRHAGTQACLDKYVLRRAKFAGVSDEQSHETRYYPAAGNKVFETRYLLPHGLTCTQCILQWKYIAGNNWGICENGTGAVGCGPQEEFRACADVEIVDSSGLADETPFYNEIPTHDENKNTDETTGSTEQTPVPEPATNWWLMTVIAICALIAVAVTLALVYFYYYHAGDAVKRWLGSERFQKQAQQTQQPVPPPRVKKQQSSNINPDI</sequence>
<feature type="compositionally biased region" description="Basic and acidic residues" evidence="1">
    <location>
        <begin position="420"/>
        <end position="429"/>
    </location>
</feature>
<reference evidence="5" key="1">
    <citation type="submission" date="2020-01" db="EMBL/GenBank/DDBJ databases">
        <title>Draft genome sequence of the Termite Coptotermes fromosanus.</title>
        <authorList>
            <person name="Itakura S."/>
            <person name="Yosikawa Y."/>
            <person name="Umezawa K."/>
        </authorList>
    </citation>
    <scope>NUCLEOTIDE SEQUENCE [LARGE SCALE GENOMIC DNA]</scope>
</reference>
<evidence type="ECO:0000313" key="4">
    <source>
        <dbReference type="EMBL" id="GFG28868.1"/>
    </source>
</evidence>
<evidence type="ECO:0000256" key="1">
    <source>
        <dbReference type="SAM" id="MobiDB-lite"/>
    </source>
</evidence>
<name>A0A6L2PER1_COPFO</name>
<accession>A0A6L2PER1</accession>
<protein>
    <recommendedName>
        <fullName evidence="3">Chitin-binding type-4 domain-containing protein</fullName>
    </recommendedName>
</protein>
<dbReference type="PANTHER" id="PTHR21113">
    <property type="entry name" value="AGAP001705-PA"/>
    <property type="match status" value="1"/>
</dbReference>
<keyword evidence="5" id="KW-1185">Reference proteome</keyword>
<dbReference type="OrthoDB" id="64893at2759"/>
<keyword evidence="2" id="KW-0472">Membrane</keyword>
<dbReference type="InParanoid" id="A0A6L2PER1"/>
<feature type="domain" description="Chitin-binding type-4" evidence="3">
    <location>
        <begin position="229"/>
        <end position="401"/>
    </location>
</feature>
<comment type="caution">
    <text evidence="4">The sequence shown here is derived from an EMBL/GenBank/DDBJ whole genome shotgun (WGS) entry which is preliminary data.</text>
</comment>
<keyword evidence="2" id="KW-1133">Transmembrane helix</keyword>
<evidence type="ECO:0000256" key="2">
    <source>
        <dbReference type="SAM" id="Phobius"/>
    </source>
</evidence>